<gene>
    <name evidence="2" type="ORF">ACFPL4_35875</name>
</gene>
<dbReference type="GeneID" id="31237594"/>
<dbReference type="Pfam" id="PF20254">
    <property type="entry name" value="DMFA2_C"/>
    <property type="match status" value="1"/>
</dbReference>
<evidence type="ECO:0000313" key="3">
    <source>
        <dbReference type="Proteomes" id="UP001595908"/>
    </source>
</evidence>
<keyword evidence="3" id="KW-1185">Reference proteome</keyword>
<dbReference type="InterPro" id="IPR046540">
    <property type="entry name" value="DMFA2_C"/>
</dbReference>
<evidence type="ECO:0000259" key="1">
    <source>
        <dbReference type="Pfam" id="PF20254"/>
    </source>
</evidence>
<evidence type="ECO:0000313" key="2">
    <source>
        <dbReference type="EMBL" id="MFC4983635.1"/>
    </source>
</evidence>
<feature type="domain" description="N,N-dimethylformamidase beta subunit-like C-terminal" evidence="1">
    <location>
        <begin position="99"/>
        <end position="478"/>
    </location>
</feature>
<dbReference type="EMBL" id="JBHSJE010000021">
    <property type="protein sequence ID" value="MFC4983635.1"/>
    <property type="molecule type" value="Genomic_DNA"/>
</dbReference>
<sequence length="503" mass="55606">MTRRTALGAISLGAVGFVGYQLREQAGPLPTRPAARTGNNPVVRENTAIGSDQWPLGRDGLKGVTDDLAQVQGYASATSVGHGESIDFHIASHTAQNCTIAVYRIGHYAAVGARHLLTSEPVKVKPQKKPDTQPATGLISCDWPVSWTLEIPKTWVSGIFLAVFTSQDGHRSYTPFVVRDTARHSDVLMVVPFTTYQAYNMWPLDGRTGKNLYKGYTADGEIGGNPERAFKVSFDRPYMQLGLPRWFDMDMSAARWAESSGYDITYATSVDLHEGRIDPSQYTAIVFSGHDEYWSKEMRDCAESAVDAGTHLAFLASNNIYFHIRLEAGTEDRPSRVVTCYKEAPDPEPGEAGPTVRWRHLGKKHHKAEQRLMGVQYNGILAKPVPLVVSESKHWFWSGTGLRDGDEIPDLIAVEADGFNPAMPQPADTKQTLLAASPYVDSRNRGRAVQNTSLCENHQGTLVFVAGTFHWPLALNDSNHRNPHVQRATGNLITRMLEPRNRP</sequence>
<dbReference type="RefSeq" id="WP_244300457.1">
    <property type="nucleotide sequence ID" value="NZ_JBHSJE010000021.1"/>
</dbReference>
<reference evidence="3" key="1">
    <citation type="journal article" date="2019" name="Int. J. Syst. Evol. Microbiol.">
        <title>The Global Catalogue of Microorganisms (GCM) 10K type strain sequencing project: providing services to taxonomists for standard genome sequencing and annotation.</title>
        <authorList>
            <consortium name="The Broad Institute Genomics Platform"/>
            <consortium name="The Broad Institute Genome Sequencing Center for Infectious Disease"/>
            <person name="Wu L."/>
            <person name="Ma J."/>
        </authorList>
    </citation>
    <scope>NUCLEOTIDE SEQUENCE [LARGE SCALE GENOMIC DNA]</scope>
    <source>
        <strain evidence="3">ICMP 257</strain>
    </source>
</reference>
<organism evidence="2 3">
    <name type="scientific">Streptomyces atroolivaceus</name>
    <dbReference type="NCBI Taxonomy" id="66869"/>
    <lineage>
        <taxon>Bacteria</taxon>
        <taxon>Bacillati</taxon>
        <taxon>Actinomycetota</taxon>
        <taxon>Actinomycetes</taxon>
        <taxon>Kitasatosporales</taxon>
        <taxon>Streptomycetaceae</taxon>
        <taxon>Streptomyces</taxon>
    </lineage>
</organism>
<name>A0ABV9VI57_STRAZ</name>
<proteinExistence type="predicted"/>
<protein>
    <submittedName>
        <fullName evidence="2">N,N-dimethylformamidase beta subunit family domain-containing protein</fullName>
    </submittedName>
</protein>
<comment type="caution">
    <text evidence="2">The sequence shown here is derived from an EMBL/GenBank/DDBJ whole genome shotgun (WGS) entry which is preliminary data.</text>
</comment>
<dbReference type="Proteomes" id="UP001595908">
    <property type="component" value="Unassembled WGS sequence"/>
</dbReference>
<accession>A0ABV9VI57</accession>